<name>A0A368FVL0_ANCCA</name>
<evidence type="ECO:0000256" key="2">
    <source>
        <dbReference type="ARBA" id="ARBA00004286"/>
    </source>
</evidence>
<comment type="caution">
    <text evidence="8">The sequence shown here is derived from an EMBL/GenBank/DDBJ whole genome shotgun (WGS) entry which is preliminary data.</text>
</comment>
<dbReference type="GO" id="GO:0051321">
    <property type="term" value="P:meiotic cell cycle"/>
    <property type="evidence" value="ECO:0007669"/>
    <property type="project" value="UniProtKB-KW"/>
</dbReference>
<evidence type="ECO:0000256" key="4">
    <source>
        <dbReference type="ARBA" id="ARBA00023242"/>
    </source>
</evidence>
<dbReference type="Pfam" id="PF02301">
    <property type="entry name" value="HORMA"/>
    <property type="match status" value="1"/>
</dbReference>
<accession>A0A368FVL0</accession>
<dbReference type="InterPro" id="IPR036570">
    <property type="entry name" value="HORMA_dom_sf"/>
</dbReference>
<evidence type="ECO:0000313" key="8">
    <source>
        <dbReference type="EMBL" id="RCN36251.1"/>
    </source>
</evidence>
<keyword evidence="5" id="KW-0469">Meiosis</keyword>
<dbReference type="EMBL" id="JOJR01000573">
    <property type="protein sequence ID" value="RCN36251.1"/>
    <property type="molecule type" value="Genomic_DNA"/>
</dbReference>
<keyword evidence="9" id="KW-1185">Reference proteome</keyword>
<dbReference type="GO" id="GO:0005694">
    <property type="term" value="C:chromosome"/>
    <property type="evidence" value="ECO:0007669"/>
    <property type="project" value="UniProtKB-SubCell"/>
</dbReference>
<proteinExistence type="predicted"/>
<keyword evidence="4" id="KW-0539">Nucleus</keyword>
<dbReference type="SUPFAM" id="SSF56019">
    <property type="entry name" value="The spindle assembly checkpoint protein mad2"/>
    <property type="match status" value="1"/>
</dbReference>
<evidence type="ECO:0000256" key="6">
    <source>
        <dbReference type="SAM" id="MobiDB-lite"/>
    </source>
</evidence>
<reference evidence="8 9" key="1">
    <citation type="submission" date="2014-10" db="EMBL/GenBank/DDBJ databases">
        <title>Draft genome of the hookworm Ancylostoma caninum.</title>
        <authorList>
            <person name="Mitreva M."/>
        </authorList>
    </citation>
    <scope>NUCLEOTIDE SEQUENCE [LARGE SCALE GENOMIC DNA]</scope>
    <source>
        <strain evidence="8 9">Baltimore</strain>
    </source>
</reference>
<dbReference type="Gene3D" id="3.30.900.10">
    <property type="entry name" value="HORMA domain"/>
    <property type="match status" value="1"/>
</dbReference>
<dbReference type="PANTHER" id="PTHR48225:SF7">
    <property type="entry name" value="MEIOSIS-SPECIFIC PROTEIN HOP1"/>
    <property type="match status" value="1"/>
</dbReference>
<dbReference type="PROSITE" id="PS50815">
    <property type="entry name" value="HORMA"/>
    <property type="match status" value="1"/>
</dbReference>
<evidence type="ECO:0000259" key="7">
    <source>
        <dbReference type="PROSITE" id="PS50815"/>
    </source>
</evidence>
<gene>
    <name evidence="8" type="ORF">ANCCAN_17865</name>
</gene>
<dbReference type="InterPro" id="IPR003511">
    <property type="entry name" value="HORMA_dom"/>
</dbReference>
<feature type="region of interest" description="Disordered" evidence="6">
    <location>
        <begin position="336"/>
        <end position="375"/>
    </location>
</feature>
<dbReference type="GO" id="GO:0005634">
    <property type="term" value="C:nucleus"/>
    <property type="evidence" value="ECO:0007669"/>
    <property type="project" value="UniProtKB-SubCell"/>
</dbReference>
<evidence type="ECO:0000313" key="9">
    <source>
        <dbReference type="Proteomes" id="UP000252519"/>
    </source>
</evidence>
<dbReference type="PANTHER" id="PTHR48225">
    <property type="entry name" value="HORMA DOMAIN-CONTAINING PROTEIN 1"/>
    <property type="match status" value="1"/>
</dbReference>
<keyword evidence="3" id="KW-0158">Chromosome</keyword>
<evidence type="ECO:0000256" key="5">
    <source>
        <dbReference type="ARBA" id="ARBA00023254"/>
    </source>
</evidence>
<evidence type="ECO:0000256" key="3">
    <source>
        <dbReference type="ARBA" id="ARBA00022454"/>
    </source>
</evidence>
<dbReference type="AlphaFoldDB" id="A0A368FVL0"/>
<comment type="subcellular location">
    <subcellularLocation>
        <location evidence="2">Chromosome</location>
    </subcellularLocation>
    <subcellularLocation>
        <location evidence="1">Nucleus</location>
    </subcellularLocation>
</comment>
<organism evidence="8 9">
    <name type="scientific">Ancylostoma caninum</name>
    <name type="common">Dog hookworm</name>
    <dbReference type="NCBI Taxonomy" id="29170"/>
    <lineage>
        <taxon>Eukaryota</taxon>
        <taxon>Metazoa</taxon>
        <taxon>Ecdysozoa</taxon>
        <taxon>Nematoda</taxon>
        <taxon>Chromadorea</taxon>
        <taxon>Rhabditida</taxon>
        <taxon>Rhabditina</taxon>
        <taxon>Rhabditomorpha</taxon>
        <taxon>Strongyloidea</taxon>
        <taxon>Ancylostomatidae</taxon>
        <taxon>Ancylostomatinae</taxon>
        <taxon>Ancylostoma</taxon>
    </lineage>
</organism>
<protein>
    <submittedName>
        <fullName evidence="8">HORMA domain protein</fullName>
    </submittedName>
</protein>
<dbReference type="STRING" id="29170.A0A368FVL0"/>
<evidence type="ECO:0000256" key="1">
    <source>
        <dbReference type="ARBA" id="ARBA00004123"/>
    </source>
</evidence>
<dbReference type="OrthoDB" id="1928087at2759"/>
<dbReference type="Proteomes" id="UP000252519">
    <property type="component" value="Unassembled WGS sequence"/>
</dbReference>
<feature type="domain" description="HORMA" evidence="7">
    <location>
        <begin position="29"/>
        <end position="233"/>
    </location>
</feature>
<dbReference type="InterPro" id="IPR051294">
    <property type="entry name" value="HORMA_MeioticProgression"/>
</dbReference>
<sequence>MSAGDVSSTVSVFLFQWAATFPEELNHFSESTIFISRCMYITFSHILASRRLLPTNIFKKRTIDGDLRAYVMNSAELLGGRFVKKFKGVNEALERRYLRELILVVSATEDDDKDAIEMYTWRLRYDADGDPRAELRQADGTVMAGVRFYGMQYLKKQVTELLLTIRTLCRETLSPLPVGASSALRITYNGRAPKGYQAPGFYRSPQDPVLRPDAQEIEIVAMQTKHHGASVVVRSIFIDDAYAVGLRLKEAMKLDGLDDSLNESFGEEQGAGDAAQRNDTMERISGSIVEQIDVLEARRGEHATNEAEGSPVMNTSLMEIHGSPTNTVAISLEETRSKRGRRGQPTVAKVSPVKGATPTRSAQDKINLDTPPSRKTPGAVNISKVFLDACFYI</sequence>